<dbReference type="PANTHER" id="PTHR10412">
    <property type="entry name" value="MANNOSYL-OLIGOSACCHARIDE GLUCOSIDASE"/>
    <property type="match status" value="1"/>
</dbReference>
<dbReference type="PANTHER" id="PTHR10412:SF11">
    <property type="entry name" value="MANNOSYL-OLIGOSACCHARIDE GLUCOSIDASE"/>
    <property type="match status" value="1"/>
</dbReference>
<evidence type="ECO:0000313" key="13">
    <source>
        <dbReference type="EMBL" id="CAE8582630.1"/>
    </source>
</evidence>
<dbReference type="Proteomes" id="UP000654075">
    <property type="component" value="Unassembled WGS sequence"/>
</dbReference>
<feature type="domain" description="Glycosyl hydrolase family 63 C-terminal" evidence="12">
    <location>
        <begin position="186"/>
        <end position="337"/>
    </location>
</feature>
<name>A0A813D9W3_POLGL</name>
<evidence type="ECO:0000256" key="11">
    <source>
        <dbReference type="ARBA" id="ARBA00038888"/>
    </source>
</evidence>
<keyword evidence="7" id="KW-1133">Transmembrane helix</keyword>
<protein>
    <recommendedName>
        <fullName evidence="11">mannosyl-oligosaccharide glucosidase</fullName>
        <ecNumber evidence="11">3.2.1.106</ecNumber>
    </recommendedName>
</protein>
<dbReference type="GO" id="GO:0006487">
    <property type="term" value="P:protein N-linked glycosylation"/>
    <property type="evidence" value="ECO:0007669"/>
    <property type="project" value="TreeGrafter"/>
</dbReference>
<keyword evidence="6" id="KW-0735">Signal-anchor</keyword>
<dbReference type="SUPFAM" id="SSF48208">
    <property type="entry name" value="Six-hairpin glycosidases"/>
    <property type="match status" value="1"/>
</dbReference>
<dbReference type="GO" id="GO:0004573">
    <property type="term" value="F:Glc3Man9GlcNAc2 oligosaccharide glucosidase activity"/>
    <property type="evidence" value="ECO:0007669"/>
    <property type="project" value="UniProtKB-EC"/>
</dbReference>
<dbReference type="EMBL" id="CAJNNV010000442">
    <property type="protein sequence ID" value="CAE8582630.1"/>
    <property type="molecule type" value="Genomic_DNA"/>
</dbReference>
<keyword evidence="9" id="KW-0325">Glycoprotein</keyword>
<evidence type="ECO:0000313" key="14">
    <source>
        <dbReference type="Proteomes" id="UP000654075"/>
    </source>
</evidence>
<comment type="caution">
    <text evidence="13">The sequence shown here is derived from an EMBL/GenBank/DDBJ whole genome shotgun (WGS) entry which is preliminary data.</text>
</comment>
<dbReference type="AlphaFoldDB" id="A0A813D9W3"/>
<comment type="subcellular location">
    <subcellularLocation>
        <location evidence="1">Endoplasmic reticulum membrane</location>
        <topology evidence="1">Single-pass type II membrane protein</topology>
    </subcellularLocation>
</comment>
<dbReference type="GO" id="GO:0005789">
    <property type="term" value="C:endoplasmic reticulum membrane"/>
    <property type="evidence" value="ECO:0007669"/>
    <property type="project" value="UniProtKB-SubCell"/>
</dbReference>
<dbReference type="OrthoDB" id="410058at2759"/>
<keyword evidence="4" id="KW-0378">Hydrolase</keyword>
<evidence type="ECO:0000256" key="7">
    <source>
        <dbReference type="ARBA" id="ARBA00022989"/>
    </source>
</evidence>
<keyword evidence="3" id="KW-0812">Transmembrane</keyword>
<proteinExistence type="inferred from homology"/>
<dbReference type="InterPro" id="IPR012341">
    <property type="entry name" value="6hp_glycosidase-like_sf"/>
</dbReference>
<evidence type="ECO:0000256" key="5">
    <source>
        <dbReference type="ARBA" id="ARBA00022824"/>
    </source>
</evidence>
<dbReference type="GO" id="GO:0009311">
    <property type="term" value="P:oligosaccharide metabolic process"/>
    <property type="evidence" value="ECO:0007669"/>
    <property type="project" value="InterPro"/>
</dbReference>
<dbReference type="Pfam" id="PF03200">
    <property type="entry name" value="Glyco_hydro_63"/>
    <property type="match status" value="2"/>
</dbReference>
<reference evidence="13" key="1">
    <citation type="submission" date="2021-02" db="EMBL/GenBank/DDBJ databases">
        <authorList>
            <person name="Dougan E. K."/>
            <person name="Rhodes N."/>
            <person name="Thang M."/>
            <person name="Chan C."/>
        </authorList>
    </citation>
    <scope>NUCLEOTIDE SEQUENCE</scope>
</reference>
<evidence type="ECO:0000256" key="10">
    <source>
        <dbReference type="ARBA" id="ARBA00023295"/>
    </source>
</evidence>
<evidence type="ECO:0000256" key="1">
    <source>
        <dbReference type="ARBA" id="ARBA00004648"/>
    </source>
</evidence>
<evidence type="ECO:0000256" key="9">
    <source>
        <dbReference type="ARBA" id="ARBA00023180"/>
    </source>
</evidence>
<gene>
    <name evidence="13" type="ORF">PGLA1383_LOCUS1622</name>
</gene>
<keyword evidence="8" id="KW-0472">Membrane</keyword>
<dbReference type="InterPro" id="IPR008928">
    <property type="entry name" value="6-hairpin_glycosidase_sf"/>
</dbReference>
<feature type="domain" description="Glycosyl hydrolase family 63 C-terminal" evidence="12">
    <location>
        <begin position="2"/>
        <end position="58"/>
    </location>
</feature>
<dbReference type="InterPro" id="IPR031335">
    <property type="entry name" value="Glyco_hydro_63_C"/>
</dbReference>
<keyword evidence="14" id="KW-1185">Reference proteome</keyword>
<evidence type="ECO:0000256" key="4">
    <source>
        <dbReference type="ARBA" id="ARBA00022801"/>
    </source>
</evidence>
<evidence type="ECO:0000259" key="12">
    <source>
        <dbReference type="Pfam" id="PF03200"/>
    </source>
</evidence>
<accession>A0A813D9W3</accession>
<dbReference type="Gene3D" id="1.50.10.10">
    <property type="match status" value="1"/>
</dbReference>
<organism evidence="13 14">
    <name type="scientific">Polarella glacialis</name>
    <name type="common">Dinoflagellate</name>
    <dbReference type="NCBI Taxonomy" id="89957"/>
    <lineage>
        <taxon>Eukaryota</taxon>
        <taxon>Sar</taxon>
        <taxon>Alveolata</taxon>
        <taxon>Dinophyceae</taxon>
        <taxon>Suessiales</taxon>
        <taxon>Suessiaceae</taxon>
        <taxon>Polarella</taxon>
    </lineage>
</organism>
<dbReference type="EC" id="3.2.1.106" evidence="11"/>
<sequence length="360" mass="38781">MCYKWAGRTAAHCLASGLDDYPRGLMINDDECHLDLHSWMSLFAGTMASLCRQLTSWHSSDGQTAALCDAPGWAQRAATLNATLHEVFVGSSKGSGVPLADFMGDQPVAKGGRVMVVPPWRTDGRCGPQFPTERGPGDCDPYGGSPCCSPSGWCGGSPDFCNCQGCRRCLKLEERQGLLKTKPYHSPHLGYVSLFPLGLGLLPCDHPRARQLLEALKPGSADGTGGGKLWSRHGVMSLSSQDPLFRQGEDYWRGKVWANLNYLTISALSRCASHPDPAVKELAGQAHASLREGFVSTVLQALKKQRFFFENFDPDTGQGTGVGPFTGWTTLVALVMADLPLALDDQQLPADGREGQAAEL</sequence>
<dbReference type="InterPro" id="IPR004888">
    <property type="entry name" value="Glycoside_hydrolase_63"/>
</dbReference>
<evidence type="ECO:0000256" key="8">
    <source>
        <dbReference type="ARBA" id="ARBA00023136"/>
    </source>
</evidence>
<evidence type="ECO:0000256" key="2">
    <source>
        <dbReference type="ARBA" id="ARBA00010833"/>
    </source>
</evidence>
<evidence type="ECO:0000256" key="3">
    <source>
        <dbReference type="ARBA" id="ARBA00022692"/>
    </source>
</evidence>
<comment type="similarity">
    <text evidence="2">Belongs to the glycosyl hydrolase 63 family.</text>
</comment>
<keyword evidence="5" id="KW-0256">Endoplasmic reticulum</keyword>
<keyword evidence="10" id="KW-0326">Glycosidase</keyword>
<evidence type="ECO:0000256" key="6">
    <source>
        <dbReference type="ARBA" id="ARBA00022968"/>
    </source>
</evidence>